<dbReference type="EMBL" id="CP076460">
    <property type="protein sequence ID" value="QWQ32245.1"/>
    <property type="molecule type" value="Genomic_DNA"/>
</dbReference>
<sequence length="45" mass="5210">MVFWDELAASNIVVKKFSTRQHVEEKDGWFNGRFDVAKIVGEVPE</sequence>
<organism evidence="1 2">
    <name type="scientific">Candidatus Minimicrobia naudis</name>
    <dbReference type="NCBI Taxonomy" id="2841263"/>
    <lineage>
        <taxon>Bacteria</taxon>
        <taxon>Candidatus Saccharimonadota</taxon>
        <taxon>Candidatus Saccharimonadota incertae sedis</taxon>
        <taxon>Candidatus Minimicrobia</taxon>
    </lineage>
</organism>
<protein>
    <submittedName>
        <fullName evidence="1">Uncharacterized protein</fullName>
    </submittedName>
</protein>
<evidence type="ECO:0000313" key="1">
    <source>
        <dbReference type="EMBL" id="QWQ32245.1"/>
    </source>
</evidence>
<dbReference type="AlphaFoldDB" id="A0A8F1MBX3"/>
<name>A0A8F1MBX3_9BACT</name>
<evidence type="ECO:0000313" key="2">
    <source>
        <dbReference type="Proteomes" id="UP000679129"/>
    </source>
</evidence>
<dbReference type="KEGG" id="mnd:KOY48_05385"/>
<dbReference type="Proteomes" id="UP000679129">
    <property type="component" value="Chromosome"/>
</dbReference>
<proteinExistence type="predicted"/>
<accession>A0A8F1MBX3</accession>
<reference evidence="1" key="1">
    <citation type="submission" date="2021-06" db="EMBL/GenBank/DDBJ databases">
        <title>An adapted protocol for Saccharibacteria cultivation: two new species join this phylum of Candidate Phyla Radiations.</title>
        <authorList>
            <person name="Ibrahim A."/>
            <person name="Maatouk M."/>
            <person name="Zgheib R."/>
            <person name="Haddad G."/>
            <person name="Bou Khalil J."/>
            <person name="Raoult D."/>
            <person name="Bittar F."/>
        </authorList>
    </citation>
    <scope>NUCLEOTIDE SEQUENCE</scope>
    <source>
        <strain evidence="1">IHU1</strain>
    </source>
</reference>
<gene>
    <name evidence="1" type="ORF">KOY48_05385</name>
</gene>
<keyword evidence="2" id="KW-1185">Reference proteome</keyword>